<dbReference type="Pfam" id="PF00226">
    <property type="entry name" value="DnaJ"/>
    <property type="match status" value="1"/>
</dbReference>
<feature type="domain" description="J" evidence="2">
    <location>
        <begin position="64"/>
        <end position="135"/>
    </location>
</feature>
<sequence length="219" mass="25339">MYAHPFVCQLIVHAPNTDARKNGFTSASSAASSLNARGGMRREKRGQRVRVSASLPEYPQSTEDLYFILGVSVGASQEAVKRAYKRKAKRYHPDVNSSPESAEKFIQIKAAYETIQSTRGNLENVQTREWKEKWKQQLRNLRREREKKIAVATNREKRADKDVESLVGTMEMQAQISNQLRNLKARTNRKRTRQQTLQKSTFKEPFELSEEDLWNHEVQ</sequence>
<dbReference type="PROSITE" id="PS50076">
    <property type="entry name" value="DNAJ_2"/>
    <property type="match status" value="1"/>
</dbReference>
<dbReference type="KEGG" id="bpg:Bathy12g03800"/>
<dbReference type="SUPFAM" id="SSF46565">
    <property type="entry name" value="Chaperone J-domain"/>
    <property type="match status" value="1"/>
</dbReference>
<dbReference type="EMBL" id="FO082267">
    <property type="protein sequence ID" value="CCO18992.1"/>
    <property type="molecule type" value="Genomic_DNA"/>
</dbReference>
<gene>
    <name evidence="3" type="ordered locus">Bathy12g03800</name>
</gene>
<evidence type="ECO:0000259" key="2">
    <source>
        <dbReference type="PROSITE" id="PS50076"/>
    </source>
</evidence>
<dbReference type="AlphaFoldDB" id="K8ELA1"/>
<evidence type="ECO:0000256" key="1">
    <source>
        <dbReference type="ARBA" id="ARBA00023186"/>
    </source>
</evidence>
<reference evidence="3 4" key="1">
    <citation type="submission" date="2011-10" db="EMBL/GenBank/DDBJ databases">
        <authorList>
            <person name="Genoscope - CEA"/>
        </authorList>
    </citation>
    <scope>NUCLEOTIDE SEQUENCE [LARGE SCALE GENOMIC DNA]</scope>
    <source>
        <strain evidence="3 4">RCC 1105</strain>
    </source>
</reference>
<dbReference type="SMART" id="SM00271">
    <property type="entry name" value="DnaJ"/>
    <property type="match status" value="1"/>
</dbReference>
<dbReference type="PANTHER" id="PTHR43096">
    <property type="entry name" value="DNAJ HOMOLOG 1, MITOCHONDRIAL-RELATED"/>
    <property type="match status" value="1"/>
</dbReference>
<dbReference type="GeneID" id="19012538"/>
<dbReference type="CDD" id="cd06257">
    <property type="entry name" value="DnaJ"/>
    <property type="match status" value="1"/>
</dbReference>
<keyword evidence="4" id="KW-1185">Reference proteome</keyword>
<protein>
    <recommendedName>
        <fullName evidence="2">J domain-containing protein</fullName>
    </recommendedName>
</protein>
<name>K8ELA1_9CHLO</name>
<dbReference type="STRING" id="41875.K8ELA1"/>
<accession>K8ELA1</accession>
<dbReference type="PRINTS" id="PR00625">
    <property type="entry name" value="JDOMAIN"/>
</dbReference>
<organism evidence="3 4">
    <name type="scientific">Bathycoccus prasinos</name>
    <dbReference type="NCBI Taxonomy" id="41875"/>
    <lineage>
        <taxon>Eukaryota</taxon>
        <taxon>Viridiplantae</taxon>
        <taxon>Chlorophyta</taxon>
        <taxon>Mamiellophyceae</taxon>
        <taxon>Mamiellales</taxon>
        <taxon>Bathycoccaceae</taxon>
        <taxon>Bathycoccus</taxon>
    </lineage>
</organism>
<dbReference type="InterPro" id="IPR036869">
    <property type="entry name" value="J_dom_sf"/>
</dbReference>
<dbReference type="OrthoDB" id="445556at2759"/>
<proteinExistence type="predicted"/>
<evidence type="ECO:0000313" key="4">
    <source>
        <dbReference type="Proteomes" id="UP000198341"/>
    </source>
</evidence>
<dbReference type="GO" id="GO:0005737">
    <property type="term" value="C:cytoplasm"/>
    <property type="evidence" value="ECO:0007669"/>
    <property type="project" value="TreeGrafter"/>
</dbReference>
<dbReference type="Proteomes" id="UP000198341">
    <property type="component" value="Chromosome 12"/>
</dbReference>
<dbReference type="GO" id="GO:0042026">
    <property type="term" value="P:protein refolding"/>
    <property type="evidence" value="ECO:0007669"/>
    <property type="project" value="TreeGrafter"/>
</dbReference>
<dbReference type="RefSeq" id="XP_007509877.1">
    <property type="nucleotide sequence ID" value="XM_007509815.1"/>
</dbReference>
<keyword evidence="1" id="KW-0143">Chaperone</keyword>
<dbReference type="eggNOG" id="KOG0714">
    <property type="taxonomic scope" value="Eukaryota"/>
</dbReference>
<dbReference type="InterPro" id="IPR001623">
    <property type="entry name" value="DnaJ_domain"/>
</dbReference>
<dbReference type="PANTHER" id="PTHR43096:SF52">
    <property type="entry name" value="DNAJ HOMOLOG 1, MITOCHONDRIAL-RELATED"/>
    <property type="match status" value="1"/>
</dbReference>
<evidence type="ECO:0000313" key="3">
    <source>
        <dbReference type="EMBL" id="CCO18992.1"/>
    </source>
</evidence>
<dbReference type="Gene3D" id="1.10.287.110">
    <property type="entry name" value="DnaJ domain"/>
    <property type="match status" value="1"/>
</dbReference>
<dbReference type="GO" id="GO:0051082">
    <property type="term" value="F:unfolded protein binding"/>
    <property type="evidence" value="ECO:0007669"/>
    <property type="project" value="TreeGrafter"/>
</dbReference>